<dbReference type="RefSeq" id="XP_046062244.1">
    <property type="nucleotide sequence ID" value="XM_046204021.1"/>
</dbReference>
<evidence type="ECO:0000313" key="2">
    <source>
        <dbReference type="EMBL" id="KAH3667432.1"/>
    </source>
</evidence>
<dbReference type="Proteomes" id="UP000769157">
    <property type="component" value="Unassembled WGS sequence"/>
</dbReference>
<dbReference type="AlphaFoldDB" id="A0A9P8P8V3"/>
<proteinExistence type="predicted"/>
<gene>
    <name evidence="2" type="ORF">OGAPHI_003081</name>
</gene>
<feature type="region of interest" description="Disordered" evidence="1">
    <location>
        <begin position="66"/>
        <end position="91"/>
    </location>
</feature>
<dbReference type="GeneID" id="70235048"/>
<organism evidence="2 3">
    <name type="scientific">Ogataea philodendri</name>
    <dbReference type="NCBI Taxonomy" id="1378263"/>
    <lineage>
        <taxon>Eukaryota</taxon>
        <taxon>Fungi</taxon>
        <taxon>Dikarya</taxon>
        <taxon>Ascomycota</taxon>
        <taxon>Saccharomycotina</taxon>
        <taxon>Pichiomycetes</taxon>
        <taxon>Pichiales</taxon>
        <taxon>Pichiaceae</taxon>
        <taxon>Ogataea</taxon>
    </lineage>
</organism>
<name>A0A9P8P8V3_9ASCO</name>
<reference evidence="2" key="2">
    <citation type="submission" date="2021-01" db="EMBL/GenBank/DDBJ databases">
        <authorList>
            <person name="Schikora-Tamarit M.A."/>
        </authorList>
    </citation>
    <scope>NUCLEOTIDE SEQUENCE</scope>
    <source>
        <strain evidence="2">CBS6075</strain>
    </source>
</reference>
<sequence>MPAVLAQTISELVDVQLAGLERNNRQLRVSNDLELGDLLVNRLSESAGGQDDVLARSRVPVVAHVHHSGPGADRQCSGTGASKRRRSVQTSHPFGGHEVLVLSVLVGAVHDNGGALWSKAVLVGVATDGRDARESKVERL</sequence>
<evidence type="ECO:0000313" key="3">
    <source>
        <dbReference type="Proteomes" id="UP000769157"/>
    </source>
</evidence>
<protein>
    <submittedName>
        <fullName evidence="2">Uncharacterized protein</fullName>
    </submittedName>
</protein>
<accession>A0A9P8P8V3</accession>
<keyword evidence="3" id="KW-1185">Reference proteome</keyword>
<reference evidence="2" key="1">
    <citation type="journal article" date="2021" name="Open Biol.">
        <title>Shared evolutionary footprints suggest mitochondrial oxidative damage underlies multiple complex I losses in fungi.</title>
        <authorList>
            <person name="Schikora-Tamarit M.A."/>
            <person name="Marcet-Houben M."/>
            <person name="Nosek J."/>
            <person name="Gabaldon T."/>
        </authorList>
    </citation>
    <scope>NUCLEOTIDE SEQUENCE</scope>
    <source>
        <strain evidence="2">CBS6075</strain>
    </source>
</reference>
<comment type="caution">
    <text evidence="2">The sequence shown here is derived from an EMBL/GenBank/DDBJ whole genome shotgun (WGS) entry which is preliminary data.</text>
</comment>
<evidence type="ECO:0000256" key="1">
    <source>
        <dbReference type="SAM" id="MobiDB-lite"/>
    </source>
</evidence>
<dbReference type="EMBL" id="JAEUBE010000183">
    <property type="protein sequence ID" value="KAH3667432.1"/>
    <property type="molecule type" value="Genomic_DNA"/>
</dbReference>